<name>V8N408_OPHHA</name>
<keyword evidence="4" id="KW-1185">Reference proteome</keyword>
<evidence type="ECO:0000259" key="2">
    <source>
        <dbReference type="Pfam" id="PF01392"/>
    </source>
</evidence>
<feature type="domain" description="FZ" evidence="2">
    <location>
        <begin position="33"/>
        <end position="96"/>
    </location>
</feature>
<sequence length="100" mass="11453">MNKSDSVVVPSLDNKIELTSWATNQMHPNMSLCININYSQCEMLPYNQTTLRSVLSIVRSIEMEKFLKFFGYLNRLGCYQHIMLFGCNLALPQCINDGVN</sequence>
<dbReference type="SUPFAM" id="SSF63501">
    <property type="entry name" value="Frizzled cysteine-rich domain"/>
    <property type="match status" value="1"/>
</dbReference>
<gene>
    <name evidence="3" type="primary">CORIN</name>
    <name evidence="3" type="ORF">L345_17408</name>
</gene>
<evidence type="ECO:0000313" key="4">
    <source>
        <dbReference type="Proteomes" id="UP000018936"/>
    </source>
</evidence>
<evidence type="ECO:0000313" key="3">
    <source>
        <dbReference type="EMBL" id="ETE56880.1"/>
    </source>
</evidence>
<dbReference type="Pfam" id="PF01392">
    <property type="entry name" value="Fz"/>
    <property type="match status" value="1"/>
</dbReference>
<dbReference type="AlphaFoldDB" id="V8N408"/>
<proteinExistence type="predicted"/>
<dbReference type="Gene3D" id="1.10.2000.10">
    <property type="entry name" value="Frizzled cysteine-rich domain"/>
    <property type="match status" value="1"/>
</dbReference>
<accession>V8N408</accession>
<dbReference type="Proteomes" id="UP000018936">
    <property type="component" value="Unassembled WGS sequence"/>
</dbReference>
<keyword evidence="1" id="KW-1015">Disulfide bond</keyword>
<dbReference type="InterPro" id="IPR020067">
    <property type="entry name" value="Frizzled_dom"/>
</dbReference>
<comment type="caution">
    <text evidence="3">The sequence shown here is derived from an EMBL/GenBank/DDBJ whole genome shotgun (WGS) entry which is preliminary data.</text>
</comment>
<evidence type="ECO:0000256" key="1">
    <source>
        <dbReference type="ARBA" id="ARBA00023157"/>
    </source>
</evidence>
<reference evidence="3 4" key="1">
    <citation type="journal article" date="2013" name="Proc. Natl. Acad. Sci. U.S.A.">
        <title>The king cobra genome reveals dynamic gene evolution and adaptation in the snake venom system.</title>
        <authorList>
            <person name="Vonk F.J."/>
            <person name="Casewell N.R."/>
            <person name="Henkel C.V."/>
            <person name="Heimberg A.M."/>
            <person name="Jansen H.J."/>
            <person name="McCleary R.J."/>
            <person name="Kerkkamp H.M."/>
            <person name="Vos R.A."/>
            <person name="Guerreiro I."/>
            <person name="Calvete J.J."/>
            <person name="Wuster W."/>
            <person name="Woods A.E."/>
            <person name="Logan J.M."/>
            <person name="Harrison R.A."/>
            <person name="Castoe T.A."/>
            <person name="de Koning A.P."/>
            <person name="Pollock D.D."/>
            <person name="Yandell M."/>
            <person name="Calderon D."/>
            <person name="Renjifo C."/>
            <person name="Currier R.B."/>
            <person name="Salgado D."/>
            <person name="Pla D."/>
            <person name="Sanz L."/>
            <person name="Hyder A.S."/>
            <person name="Ribeiro J.M."/>
            <person name="Arntzen J.W."/>
            <person name="van den Thillart G.E."/>
            <person name="Boetzer M."/>
            <person name="Pirovano W."/>
            <person name="Dirks R.P."/>
            <person name="Spaink H.P."/>
            <person name="Duboule D."/>
            <person name="McGlinn E."/>
            <person name="Kini R.M."/>
            <person name="Richardson M.K."/>
        </authorList>
    </citation>
    <scope>NUCLEOTIDE SEQUENCE</scope>
    <source>
        <tissue evidence="3">Blood</tissue>
    </source>
</reference>
<protein>
    <submittedName>
        <fullName evidence="3">Atrial natriuretic peptide-converting enzyme</fullName>
    </submittedName>
</protein>
<dbReference type="EMBL" id="AZIM01011378">
    <property type="protein sequence ID" value="ETE56880.1"/>
    <property type="molecule type" value="Genomic_DNA"/>
</dbReference>
<feature type="non-terminal residue" evidence="3">
    <location>
        <position position="100"/>
    </location>
</feature>
<dbReference type="InterPro" id="IPR036790">
    <property type="entry name" value="Frizzled_dom_sf"/>
</dbReference>
<dbReference type="OrthoDB" id="9427518at2759"/>
<organism evidence="3 4">
    <name type="scientific">Ophiophagus hannah</name>
    <name type="common">King cobra</name>
    <name type="synonym">Naja hannah</name>
    <dbReference type="NCBI Taxonomy" id="8665"/>
    <lineage>
        <taxon>Eukaryota</taxon>
        <taxon>Metazoa</taxon>
        <taxon>Chordata</taxon>
        <taxon>Craniata</taxon>
        <taxon>Vertebrata</taxon>
        <taxon>Euteleostomi</taxon>
        <taxon>Lepidosauria</taxon>
        <taxon>Squamata</taxon>
        <taxon>Bifurcata</taxon>
        <taxon>Unidentata</taxon>
        <taxon>Episquamata</taxon>
        <taxon>Toxicofera</taxon>
        <taxon>Serpentes</taxon>
        <taxon>Colubroidea</taxon>
        <taxon>Elapidae</taxon>
        <taxon>Elapinae</taxon>
        <taxon>Ophiophagus</taxon>
    </lineage>
</organism>